<dbReference type="RefSeq" id="WP_062900801.1">
    <property type="nucleotide sequence ID" value="NZ_CP013342.1"/>
</dbReference>
<dbReference type="Proteomes" id="UP000076234">
    <property type="component" value="Chromosome"/>
</dbReference>
<reference evidence="2 3" key="2">
    <citation type="journal article" date="2016" name="Genome Announc.">
        <title>Complete Genome Sequence of Sphingopyxis terrae Strain 203-1 (NBRC 111660), a Polyethylene Glycol Degrader.</title>
        <authorList>
            <person name="Ohtsubo Y."/>
            <person name="Nonoyama S."/>
            <person name="Nagata Y."/>
            <person name="Numata M."/>
            <person name="Tsuchikane K."/>
            <person name="Hosoyama A."/>
            <person name="Yamazoe A."/>
            <person name="Tsuda M."/>
            <person name="Fujita N."/>
            <person name="Kawai F."/>
        </authorList>
    </citation>
    <scope>NUCLEOTIDE SEQUENCE [LARGE SCALE GENOMIC DNA]</scope>
    <source>
        <strain evidence="2 3">203-1</strain>
    </source>
</reference>
<dbReference type="PANTHER" id="PTHR21310:SF40">
    <property type="entry name" value="AMINOGLYCOSIDE PHOSPHOTRANSFERASE DOMAIN-CONTAINING PROTEIN-RELATED"/>
    <property type="match status" value="1"/>
</dbReference>
<reference evidence="3" key="1">
    <citation type="submission" date="2015-11" db="EMBL/GenBank/DDBJ databases">
        <title>Complete genome sequence of a polyethylene glycol-degrading strain Sphingopyxis terrae strain 203-1 (NBRC 15098).</title>
        <authorList>
            <person name="Yoshiyuki O."/>
            <person name="Shouta N."/>
            <person name="Nagata Y."/>
            <person name="Numata M."/>
            <person name="Tsuchikane K."/>
            <person name="Hosoyama A."/>
            <person name="Yamazoe A."/>
            <person name="Tsuda M."/>
            <person name="Fujita N."/>
            <person name="Kawai F."/>
        </authorList>
    </citation>
    <scope>NUCLEOTIDE SEQUENCE [LARGE SCALE GENOMIC DNA]</scope>
    <source>
        <strain evidence="3">203-1</strain>
    </source>
</reference>
<accession>A0A142VVE5</accession>
<dbReference type="EMBL" id="CP013342">
    <property type="protein sequence ID" value="AMU93702.1"/>
    <property type="molecule type" value="Genomic_DNA"/>
</dbReference>
<dbReference type="InterPro" id="IPR041726">
    <property type="entry name" value="ACAD10_11_N"/>
</dbReference>
<dbReference type="AlphaFoldDB" id="A0A142VVE5"/>
<evidence type="ECO:0000313" key="3">
    <source>
        <dbReference type="Proteomes" id="UP000076234"/>
    </source>
</evidence>
<dbReference type="Pfam" id="PF01636">
    <property type="entry name" value="APH"/>
    <property type="match status" value="1"/>
</dbReference>
<proteinExistence type="predicted"/>
<dbReference type="SUPFAM" id="SSF56112">
    <property type="entry name" value="Protein kinase-like (PK-like)"/>
    <property type="match status" value="1"/>
</dbReference>
<dbReference type="InterPro" id="IPR051678">
    <property type="entry name" value="AGP_Transferase"/>
</dbReference>
<protein>
    <recommendedName>
        <fullName evidence="1">Aminoglycoside phosphotransferase domain-containing protein</fullName>
    </recommendedName>
</protein>
<dbReference type="PANTHER" id="PTHR21310">
    <property type="entry name" value="AMINOGLYCOSIDE PHOSPHOTRANSFERASE-RELATED-RELATED"/>
    <property type="match status" value="1"/>
</dbReference>
<sequence>MIDTEPLLATLLEERKARRGLPPYLPQEDRAVAALLQSWYDEREPGANVRDVARMGGGASREQFIFTLERDGTERRYILRMDPTEGITETSRAREYEILRAFEGTLPVPAAVWLDIDADHFPCPAMIVEVVAGVTKPTSDQLSVTGLGTILGDPLRDIIRPQFLGHLATIHNFDWSTADLPSFTAPTDDPKQPTRWLIQFWKELLEQDAVTKEPVLRLATQWLEDNVPDCEKISVVHGDYRTGNYLFEEADGRITAILDWEMCYLGDLHADLAWAIQPVFGSHIDGVFRGSDLAPPAQFLAEYEAASGNRVDPAKLHYFTMFNAWKSYILVAALGVRAARQAHNHQDVLLTFLAATGPLFVDELARLLMMEESQ</sequence>
<dbReference type="CDD" id="cd05154">
    <property type="entry name" value="ACAD10_11_N-like"/>
    <property type="match status" value="1"/>
</dbReference>
<gene>
    <name evidence="2" type="ORF">AOA14_03660</name>
</gene>
<dbReference type="InterPro" id="IPR011009">
    <property type="entry name" value="Kinase-like_dom_sf"/>
</dbReference>
<dbReference type="KEGG" id="ster:AOA14_03660"/>
<feature type="domain" description="Aminoglycoside phosphotransferase" evidence="1">
    <location>
        <begin position="53"/>
        <end position="306"/>
    </location>
</feature>
<name>A0A142VVE5_9SPHN</name>
<organism evidence="2 3">
    <name type="scientific">Sphingopyxis terrae subsp. terrae NBRC 15098</name>
    <dbReference type="NCBI Taxonomy" id="1219058"/>
    <lineage>
        <taxon>Bacteria</taxon>
        <taxon>Pseudomonadati</taxon>
        <taxon>Pseudomonadota</taxon>
        <taxon>Alphaproteobacteria</taxon>
        <taxon>Sphingomonadales</taxon>
        <taxon>Sphingomonadaceae</taxon>
        <taxon>Sphingopyxis</taxon>
    </lineage>
</organism>
<dbReference type="STRING" id="1219058.AOA14_03660"/>
<dbReference type="Gene3D" id="3.30.200.20">
    <property type="entry name" value="Phosphorylase Kinase, domain 1"/>
    <property type="match status" value="1"/>
</dbReference>
<dbReference type="Gene3D" id="3.90.1200.10">
    <property type="match status" value="1"/>
</dbReference>
<evidence type="ECO:0000259" key="1">
    <source>
        <dbReference type="Pfam" id="PF01636"/>
    </source>
</evidence>
<evidence type="ECO:0000313" key="2">
    <source>
        <dbReference type="EMBL" id="AMU93702.1"/>
    </source>
</evidence>
<dbReference type="InterPro" id="IPR002575">
    <property type="entry name" value="Aminoglycoside_PTrfase"/>
</dbReference>